<feature type="region of interest" description="Disordered" evidence="2">
    <location>
        <begin position="78"/>
        <end position="115"/>
    </location>
</feature>
<reference evidence="3 4" key="1">
    <citation type="submission" date="2024-07" db="EMBL/GenBank/DDBJ databases">
        <title>Chromosome-level genome assembly of the water stick insect Ranatra chinensis (Heteroptera: Nepidae).</title>
        <authorList>
            <person name="Liu X."/>
        </authorList>
    </citation>
    <scope>NUCLEOTIDE SEQUENCE [LARGE SCALE GENOMIC DNA]</scope>
    <source>
        <strain evidence="3">Cailab_2021Rc</strain>
        <tissue evidence="3">Muscle</tissue>
    </source>
</reference>
<dbReference type="Proteomes" id="UP001558652">
    <property type="component" value="Unassembled WGS sequence"/>
</dbReference>
<feature type="coiled-coil region" evidence="1">
    <location>
        <begin position="29"/>
        <end position="56"/>
    </location>
</feature>
<name>A0ABD0YBQ6_9HEMI</name>
<protein>
    <submittedName>
        <fullName evidence="3">Uncharacterized protein</fullName>
    </submittedName>
</protein>
<organism evidence="3 4">
    <name type="scientific">Ranatra chinensis</name>
    <dbReference type="NCBI Taxonomy" id="642074"/>
    <lineage>
        <taxon>Eukaryota</taxon>
        <taxon>Metazoa</taxon>
        <taxon>Ecdysozoa</taxon>
        <taxon>Arthropoda</taxon>
        <taxon>Hexapoda</taxon>
        <taxon>Insecta</taxon>
        <taxon>Pterygota</taxon>
        <taxon>Neoptera</taxon>
        <taxon>Paraneoptera</taxon>
        <taxon>Hemiptera</taxon>
        <taxon>Heteroptera</taxon>
        <taxon>Panheteroptera</taxon>
        <taxon>Nepomorpha</taxon>
        <taxon>Nepidae</taxon>
        <taxon>Ranatrinae</taxon>
        <taxon>Ranatra</taxon>
    </lineage>
</organism>
<dbReference type="AlphaFoldDB" id="A0ABD0YBQ6"/>
<keyword evidence="4" id="KW-1185">Reference proteome</keyword>
<sequence length="288" mass="32790">MVQYSVDIPGQPPFQAFEGQLGSAAEKFKDREQHVSSRLEEQISILKQELDQEKTKTTQFHSIVLEKDATISRLESKLNSQTPVHPEVPSPPEPSYSRESSSAKACGSSLTDSGQDIVSSMTEAERLRLMELLTVANRRLDGERLALDRCQDQLRQERKKCVRLETKLSRLERERVGCSKATGYGKPLPKTSSHSAELETLKDKAELLEEKCLALETRMSCLRQEREEDSRRYMNLIEETRNKFLEHLKKSNLTQKDIKASVSRIPERRSHSTGNGSIDPYPDDFPID</sequence>
<comment type="caution">
    <text evidence="3">The sequence shown here is derived from an EMBL/GenBank/DDBJ whole genome shotgun (WGS) entry which is preliminary data.</text>
</comment>
<dbReference type="EMBL" id="JBFDAA010000019">
    <property type="protein sequence ID" value="KAL1115678.1"/>
    <property type="molecule type" value="Genomic_DNA"/>
</dbReference>
<feature type="coiled-coil region" evidence="1">
    <location>
        <begin position="140"/>
        <end position="239"/>
    </location>
</feature>
<gene>
    <name evidence="3" type="ORF">AAG570_005968</name>
</gene>
<keyword evidence="1" id="KW-0175">Coiled coil</keyword>
<accession>A0ABD0YBQ6</accession>
<evidence type="ECO:0000313" key="4">
    <source>
        <dbReference type="Proteomes" id="UP001558652"/>
    </source>
</evidence>
<evidence type="ECO:0000256" key="2">
    <source>
        <dbReference type="SAM" id="MobiDB-lite"/>
    </source>
</evidence>
<feature type="region of interest" description="Disordered" evidence="2">
    <location>
        <begin position="257"/>
        <end position="288"/>
    </location>
</feature>
<proteinExistence type="predicted"/>
<evidence type="ECO:0000256" key="1">
    <source>
        <dbReference type="SAM" id="Coils"/>
    </source>
</evidence>
<evidence type="ECO:0000313" key="3">
    <source>
        <dbReference type="EMBL" id="KAL1115678.1"/>
    </source>
</evidence>